<evidence type="ECO:0000259" key="8">
    <source>
        <dbReference type="PROSITE" id="PS50055"/>
    </source>
</evidence>
<dbReference type="EC" id="3.1.3.48" evidence="2"/>
<feature type="chain" id="PRO_5043853123" description="protein-tyrosine-phosphatase" evidence="7">
    <location>
        <begin position="22"/>
        <end position="1259"/>
    </location>
</feature>
<dbReference type="AlphaFoldDB" id="A0AAV2HBQ7"/>
<accession>A0AAV2HBQ7</accession>
<dbReference type="Gene3D" id="3.90.190.10">
    <property type="entry name" value="Protein tyrosine phosphatase superfamily"/>
    <property type="match status" value="2"/>
</dbReference>
<evidence type="ECO:0000313" key="10">
    <source>
        <dbReference type="EMBL" id="CAL1529556.1"/>
    </source>
</evidence>
<dbReference type="InterPro" id="IPR029021">
    <property type="entry name" value="Prot-tyrosine_phosphatase-like"/>
</dbReference>
<dbReference type="SUPFAM" id="SSF52799">
    <property type="entry name" value="(Phosphotyrosine protein) phosphatases II"/>
    <property type="match status" value="2"/>
</dbReference>
<reference evidence="10 11" key="1">
    <citation type="submission" date="2024-04" db="EMBL/GenBank/DDBJ databases">
        <authorList>
            <consortium name="Genoscope - CEA"/>
            <person name="William W."/>
        </authorList>
    </citation>
    <scope>NUCLEOTIDE SEQUENCE [LARGE SCALE GENOMIC DNA]</scope>
</reference>
<keyword evidence="7" id="KW-0732">Signal</keyword>
<dbReference type="FunFam" id="3.90.190.10:FF:000102">
    <property type="entry name" value="Receptor-type tyrosine-protein phosphatase"/>
    <property type="match status" value="1"/>
</dbReference>
<dbReference type="Gene3D" id="2.170.300.10">
    <property type="entry name" value="Tie2 ligand-binding domain superfamily"/>
    <property type="match status" value="1"/>
</dbReference>
<dbReference type="InterPro" id="IPR000742">
    <property type="entry name" value="EGF"/>
</dbReference>
<name>A0AAV2HBQ7_LYMST</name>
<dbReference type="SUPFAM" id="SSF49785">
    <property type="entry name" value="Galactose-binding domain-like"/>
    <property type="match status" value="1"/>
</dbReference>
<dbReference type="Pfam" id="PF00102">
    <property type="entry name" value="Y_phosphatase"/>
    <property type="match status" value="2"/>
</dbReference>
<dbReference type="PROSITE" id="PS00383">
    <property type="entry name" value="TYR_PHOSPHATASE_1"/>
    <property type="match status" value="1"/>
</dbReference>
<dbReference type="SMART" id="SM00180">
    <property type="entry name" value="EGF_Lam"/>
    <property type="match status" value="2"/>
</dbReference>
<dbReference type="InterPro" id="IPR002049">
    <property type="entry name" value="LE_dom"/>
</dbReference>
<dbReference type="CDD" id="cd00055">
    <property type="entry name" value="EGF_Lam"/>
    <property type="match status" value="1"/>
</dbReference>
<evidence type="ECO:0000256" key="4">
    <source>
        <dbReference type="ARBA" id="ARBA00022912"/>
    </source>
</evidence>
<dbReference type="CDD" id="cd00047">
    <property type="entry name" value="PTPc"/>
    <property type="match status" value="1"/>
</dbReference>
<dbReference type="PANTHER" id="PTHR19134:SF562">
    <property type="entry name" value="PROTEIN-TYROSINE-PHOSPHATASE"/>
    <property type="match status" value="1"/>
</dbReference>
<dbReference type="EMBL" id="CAXITT010000050">
    <property type="protein sequence ID" value="CAL1529556.1"/>
    <property type="molecule type" value="Genomic_DNA"/>
</dbReference>
<keyword evidence="6" id="KW-0812">Transmembrane</keyword>
<dbReference type="Gene3D" id="2.60.120.260">
    <property type="entry name" value="Galactose-binding domain-like"/>
    <property type="match status" value="1"/>
</dbReference>
<evidence type="ECO:0000259" key="9">
    <source>
        <dbReference type="PROSITE" id="PS50056"/>
    </source>
</evidence>
<evidence type="ECO:0000256" key="3">
    <source>
        <dbReference type="ARBA" id="ARBA00022801"/>
    </source>
</evidence>
<dbReference type="SMART" id="SM00404">
    <property type="entry name" value="PTPc_motif"/>
    <property type="match status" value="2"/>
</dbReference>
<gene>
    <name evidence="10" type="ORF">GSLYS_00003711001</name>
</gene>
<feature type="domain" description="Tyrosine specific protein phosphatases" evidence="9">
    <location>
        <begin position="1137"/>
        <end position="1211"/>
    </location>
</feature>
<feature type="domain" description="Tyrosine specific protein phosphatases" evidence="9">
    <location>
        <begin position="834"/>
        <end position="903"/>
    </location>
</feature>
<dbReference type="PROSITE" id="PS00022">
    <property type="entry name" value="EGF_1"/>
    <property type="match status" value="2"/>
</dbReference>
<dbReference type="PROSITE" id="PS50055">
    <property type="entry name" value="TYR_PHOSPHATASE_PTP"/>
    <property type="match status" value="2"/>
</dbReference>
<evidence type="ECO:0000313" key="11">
    <source>
        <dbReference type="Proteomes" id="UP001497497"/>
    </source>
</evidence>
<feature type="signal peptide" evidence="7">
    <location>
        <begin position="1"/>
        <end position="21"/>
    </location>
</feature>
<dbReference type="Proteomes" id="UP001497497">
    <property type="component" value="Unassembled WGS sequence"/>
</dbReference>
<dbReference type="PANTHER" id="PTHR19134">
    <property type="entry name" value="RECEPTOR-TYPE TYROSINE-PROTEIN PHOSPHATASE"/>
    <property type="match status" value="1"/>
</dbReference>
<feature type="transmembrane region" description="Helical" evidence="6">
    <location>
        <begin position="553"/>
        <end position="574"/>
    </location>
</feature>
<protein>
    <recommendedName>
        <fullName evidence="2">protein-tyrosine-phosphatase</fullName>
        <ecNumber evidence="2">3.1.3.48</ecNumber>
    </recommendedName>
</protein>
<dbReference type="PROSITE" id="PS50056">
    <property type="entry name" value="TYR_PHOSPHATASE_2"/>
    <property type="match status" value="2"/>
</dbReference>
<proteinExistence type="inferred from homology"/>
<evidence type="ECO:0000256" key="1">
    <source>
        <dbReference type="ARBA" id="ARBA00009580"/>
    </source>
</evidence>
<keyword evidence="6" id="KW-0472">Membrane</keyword>
<keyword evidence="11" id="KW-1185">Reference proteome</keyword>
<dbReference type="SMART" id="SM00194">
    <property type="entry name" value="PTPc"/>
    <property type="match status" value="2"/>
</dbReference>
<keyword evidence="6" id="KW-1133">Transmembrane helix</keyword>
<dbReference type="InterPro" id="IPR009030">
    <property type="entry name" value="Growth_fac_rcpt_cys_sf"/>
</dbReference>
<keyword evidence="3" id="KW-0378">Hydrolase</keyword>
<dbReference type="SUPFAM" id="SSF57184">
    <property type="entry name" value="Growth factor receptor domain"/>
    <property type="match status" value="1"/>
</dbReference>
<dbReference type="InterPro" id="IPR003595">
    <property type="entry name" value="Tyr_Pase_cat"/>
</dbReference>
<keyword evidence="4" id="KW-0904">Protein phosphatase</keyword>
<comment type="caution">
    <text evidence="10">The sequence shown here is derived from an EMBL/GenBank/DDBJ whole genome shotgun (WGS) entry which is preliminary data.</text>
</comment>
<comment type="catalytic activity">
    <reaction evidence="5">
        <text>O-phospho-L-tyrosyl-[protein] + H2O = L-tyrosyl-[protein] + phosphate</text>
        <dbReference type="Rhea" id="RHEA:10684"/>
        <dbReference type="Rhea" id="RHEA-COMP:10136"/>
        <dbReference type="Rhea" id="RHEA-COMP:20101"/>
        <dbReference type="ChEBI" id="CHEBI:15377"/>
        <dbReference type="ChEBI" id="CHEBI:43474"/>
        <dbReference type="ChEBI" id="CHEBI:46858"/>
        <dbReference type="ChEBI" id="CHEBI:61978"/>
        <dbReference type="EC" id="3.1.3.48"/>
    </reaction>
</comment>
<evidence type="ECO:0000256" key="6">
    <source>
        <dbReference type="SAM" id="Phobius"/>
    </source>
</evidence>
<comment type="similarity">
    <text evidence="1">Belongs to the protein-tyrosine phosphatase family.</text>
</comment>
<dbReference type="GO" id="GO:0004725">
    <property type="term" value="F:protein tyrosine phosphatase activity"/>
    <property type="evidence" value="ECO:0007669"/>
    <property type="project" value="UniProtKB-EC"/>
</dbReference>
<sequence length="1259" mass="140043">MFTHGTALVALVILIAAPVSSQTDTNCTNNWFGSRCQYLCHCMTSGCGRDGQCQDGCARGWFGPQCQYVDIARNATTVNIWIKDGDDSTCYSMHPAGVPLNWSDPISFTWMRLQFKNAVSQEAINVKIYQNTDQVCTNPTKAVITNKTVDVYCEMAAKNVTYLNITSAEGSQLCSVYISGGRNIALKQNTTQAGTYIEPSPKFTSRTKSENAVDGNRNSNFDTGSCTHTDTKESANWTLTFALLHYAHTYVLYNREGRNADRLQKFQLVSYDTNSNPLFTYRDNGTQQQVYRVRDYEIGDNISSVTITANHRENILTLCEVEIYGDVICSPGYYGPECDRTCNCEIESETCFVSTGVCPSGCPAGYIGERCQTRCDDGFYGKNCLNECSEHCSNLACNVTSGACSCKPGYQGNTCLQACGAGFYGTNCLSQCSKQCRNEECNHTNGYCSCKAGYRGDLCTQACPETFYGQNCSQTCSVNCTRKLCNTENGQCNSCIPGKTGQLCDLDCSPNCGRDNRCHQDTRHCLNGCLDGYAGDTCEKAFSTSSDTNVGNIVGPVIAAFILVAIVVAIVIILRKRKEKRNKELLANGSVENITESVFSSSHVAKDNNTPKVALATTVSPPDGDNNDELYYNTVASIENTSIALDDLNNYMLSHSNAFFEEQFKKIPSNVNATVSTGQSTENSNKNRYKNIIAYDHSRVHLVCSPEKKQGDYINASFVKSYKEDEKFIASQGPSKIILEDFVRMLWEQNVEKVIMLTNLIEEGKHKCERYWPSEYEVDIGEIKIRLNSTHKFADYIIRKLELLKPGETTHALTQFHFTSWPDKGVPTAAWGLVDFQQRVLSYTTNKPIVVHCSAGVGRTGTFIALHNVVCQAKATGTMDFFKTLCQLRQDRVFMVQTALQYIFLHKAAQVAMLCIDTTVHSDDIVDRIEKLETASSNGQSLFEQEFKAICHVCADDDEVDEEGSGGSVSGLYQNSRAAGNKLKNRFSNILPKDQYRPYLSCDSKDSGDYINAVFIHSFTKLKHQFLTQLPLSTTVVDFWRLVTQFKVSVIIAFELDLKDSDETIGSYLPPNKGEILHCGNVEIEVKSETLGSAWEEQSLAVAIHKKKKTRMSASSSLTEEVSLTHFKYTGNFADSEKLLTFIQYVRLQQEQHDGRILYTCRNGADLSGFACILSLLLDRMDNDHYLTVPLVVGAVKTIRHQVIPTLDQYKALYNLLKLYITSDNIYCNFADSNSTKYGKSNPGFVPLTDEDVNVYANN</sequence>
<dbReference type="InterPro" id="IPR050348">
    <property type="entry name" value="Protein-Tyr_Phosphatase"/>
</dbReference>
<evidence type="ECO:0000256" key="2">
    <source>
        <dbReference type="ARBA" id="ARBA00013064"/>
    </source>
</evidence>
<dbReference type="PRINTS" id="PR00700">
    <property type="entry name" value="PRTYPHPHTASE"/>
</dbReference>
<feature type="domain" description="Tyrosine-protein phosphatase" evidence="8">
    <location>
        <begin position="943"/>
        <end position="1220"/>
    </location>
</feature>
<evidence type="ECO:0000256" key="5">
    <source>
        <dbReference type="ARBA" id="ARBA00051722"/>
    </source>
</evidence>
<dbReference type="InterPro" id="IPR000387">
    <property type="entry name" value="Tyr_Pase_dom"/>
</dbReference>
<dbReference type="InterPro" id="IPR016130">
    <property type="entry name" value="Tyr_Pase_AS"/>
</dbReference>
<dbReference type="InterPro" id="IPR000242">
    <property type="entry name" value="PTP_cat"/>
</dbReference>
<evidence type="ECO:0000256" key="7">
    <source>
        <dbReference type="SAM" id="SignalP"/>
    </source>
</evidence>
<dbReference type="SMART" id="SM00181">
    <property type="entry name" value="EGF"/>
    <property type="match status" value="6"/>
</dbReference>
<dbReference type="PRINTS" id="PR00011">
    <property type="entry name" value="EGFLAMININ"/>
</dbReference>
<organism evidence="10 11">
    <name type="scientific">Lymnaea stagnalis</name>
    <name type="common">Great pond snail</name>
    <name type="synonym">Helix stagnalis</name>
    <dbReference type="NCBI Taxonomy" id="6523"/>
    <lineage>
        <taxon>Eukaryota</taxon>
        <taxon>Metazoa</taxon>
        <taxon>Spiralia</taxon>
        <taxon>Lophotrochozoa</taxon>
        <taxon>Mollusca</taxon>
        <taxon>Gastropoda</taxon>
        <taxon>Heterobranchia</taxon>
        <taxon>Euthyneura</taxon>
        <taxon>Panpulmonata</taxon>
        <taxon>Hygrophila</taxon>
        <taxon>Lymnaeoidea</taxon>
        <taxon>Lymnaeidae</taxon>
        <taxon>Lymnaea</taxon>
    </lineage>
</organism>
<dbReference type="InterPro" id="IPR008979">
    <property type="entry name" value="Galactose-bd-like_sf"/>
</dbReference>
<feature type="domain" description="Tyrosine-protein phosphatase" evidence="8">
    <location>
        <begin position="660"/>
        <end position="912"/>
    </location>
</feature>